<dbReference type="PANTHER" id="PTHR33751:SF9">
    <property type="entry name" value="CYTOCHROME C4"/>
    <property type="match status" value="1"/>
</dbReference>
<feature type="binding site" description="axial binding residue" evidence="9">
    <location>
        <position position="190"/>
    </location>
    <ligand>
        <name>heme c</name>
        <dbReference type="ChEBI" id="CHEBI:61717"/>
        <label>2</label>
    </ligand>
    <ligandPart>
        <name>Fe</name>
        <dbReference type="ChEBI" id="CHEBI:18248"/>
    </ligandPart>
</feature>
<sequence length="213" mass="22514">MKKLAILCGLMLFASGAAMASGSDSLSGDAEAGQEKSVTCAACHGPSGNSPSGDFPNIAGQGYKYLVKQLMDYRTGVESNGERGRSNMLMASQVANLSDQDIHDLAAYYTAQENDIGAVDEEIVAEAQRLFMGGDVDRGITACAACHGPGGAGMGLAAFPMLSGQHAQYTKAQLELFRSGERANDPNAMMRDIATRLTDRDIEILSQYINGLY</sequence>
<evidence type="ECO:0000256" key="2">
    <source>
        <dbReference type="ARBA" id="ARBA00022448"/>
    </source>
</evidence>
<evidence type="ECO:0000256" key="10">
    <source>
        <dbReference type="SAM" id="SignalP"/>
    </source>
</evidence>
<dbReference type="GO" id="GO:0020037">
    <property type="term" value="F:heme binding"/>
    <property type="evidence" value="ECO:0007669"/>
    <property type="project" value="InterPro"/>
</dbReference>
<evidence type="ECO:0000256" key="1">
    <source>
        <dbReference type="ARBA" id="ARBA00004418"/>
    </source>
</evidence>
<keyword evidence="3 8" id="KW-0349">Heme</keyword>
<comment type="PTM">
    <text evidence="8">Binds 2 heme c groups covalently per subunit.</text>
</comment>
<evidence type="ECO:0000256" key="9">
    <source>
        <dbReference type="PIRSR" id="PIRSR000005-2"/>
    </source>
</evidence>
<keyword evidence="6" id="KW-0249">Electron transport</keyword>
<evidence type="ECO:0000256" key="8">
    <source>
        <dbReference type="PIRSR" id="PIRSR000005-1"/>
    </source>
</evidence>
<evidence type="ECO:0000313" key="12">
    <source>
        <dbReference type="EMBL" id="RUO35556.1"/>
    </source>
</evidence>
<feature type="binding site" description="covalent" evidence="8">
    <location>
        <position position="40"/>
    </location>
    <ligand>
        <name>heme c</name>
        <dbReference type="ChEBI" id="CHEBI:61717"/>
        <label>1</label>
    </ligand>
</feature>
<feature type="binding site" description="covalent" evidence="8">
    <location>
        <position position="146"/>
    </location>
    <ligand>
        <name>heme c</name>
        <dbReference type="ChEBI" id="CHEBI:61717"/>
        <label>2</label>
    </ligand>
</feature>
<dbReference type="GO" id="GO:0042597">
    <property type="term" value="C:periplasmic space"/>
    <property type="evidence" value="ECO:0007669"/>
    <property type="project" value="UniProtKB-SubCell"/>
</dbReference>
<accession>A0A432WP37</accession>
<name>A0A432WP37_9GAMM</name>
<dbReference type="InterPro" id="IPR036909">
    <property type="entry name" value="Cyt_c-like_dom_sf"/>
</dbReference>
<dbReference type="Pfam" id="PF00034">
    <property type="entry name" value="Cytochrom_C"/>
    <property type="match status" value="2"/>
</dbReference>
<dbReference type="InterPro" id="IPR050597">
    <property type="entry name" value="Cytochrome_c_Oxidase_Subunit"/>
</dbReference>
<evidence type="ECO:0000256" key="4">
    <source>
        <dbReference type="ARBA" id="ARBA00022723"/>
    </source>
</evidence>
<feature type="binding site" description="axial binding residue" evidence="9">
    <location>
        <position position="147"/>
    </location>
    <ligand>
        <name>heme c</name>
        <dbReference type="ChEBI" id="CHEBI:61717"/>
        <label>2</label>
    </ligand>
    <ligandPart>
        <name>Fe</name>
        <dbReference type="ChEBI" id="CHEBI:18248"/>
    </ligandPart>
</feature>
<dbReference type="SUPFAM" id="SSF46626">
    <property type="entry name" value="Cytochrome c"/>
    <property type="match status" value="2"/>
</dbReference>
<evidence type="ECO:0000313" key="13">
    <source>
        <dbReference type="Proteomes" id="UP000286934"/>
    </source>
</evidence>
<keyword evidence="7 9" id="KW-0408">Iron</keyword>
<protein>
    <submittedName>
        <fullName evidence="12">Cytochrome c4</fullName>
    </submittedName>
</protein>
<comment type="subcellular location">
    <subcellularLocation>
        <location evidence="1">Periplasm</location>
    </subcellularLocation>
</comment>
<keyword evidence="2" id="KW-0813">Transport</keyword>
<evidence type="ECO:0000256" key="7">
    <source>
        <dbReference type="ARBA" id="ARBA00023004"/>
    </source>
</evidence>
<dbReference type="Gene3D" id="1.10.760.10">
    <property type="entry name" value="Cytochrome c-like domain"/>
    <property type="match status" value="2"/>
</dbReference>
<keyword evidence="5" id="KW-0574">Periplasm</keyword>
<organism evidence="12 13">
    <name type="scientific">Aliidiomarina shirensis</name>
    <dbReference type="NCBI Taxonomy" id="1048642"/>
    <lineage>
        <taxon>Bacteria</taxon>
        <taxon>Pseudomonadati</taxon>
        <taxon>Pseudomonadota</taxon>
        <taxon>Gammaproteobacteria</taxon>
        <taxon>Alteromonadales</taxon>
        <taxon>Idiomarinaceae</taxon>
        <taxon>Aliidiomarina</taxon>
    </lineage>
</organism>
<proteinExistence type="predicted"/>
<dbReference type="GO" id="GO:0005506">
    <property type="term" value="F:iron ion binding"/>
    <property type="evidence" value="ECO:0007669"/>
    <property type="project" value="InterPro"/>
</dbReference>
<feature type="binding site" description="covalent" evidence="8">
    <location>
        <position position="143"/>
    </location>
    <ligand>
        <name>heme c</name>
        <dbReference type="ChEBI" id="CHEBI:61717"/>
        <label>2</label>
    </ligand>
</feature>
<dbReference type="PANTHER" id="PTHR33751">
    <property type="entry name" value="CBB3-TYPE CYTOCHROME C OXIDASE SUBUNIT FIXP"/>
    <property type="match status" value="1"/>
</dbReference>
<feature type="binding site" description="axial binding residue" evidence="9">
    <location>
        <position position="44"/>
    </location>
    <ligand>
        <name>heme c</name>
        <dbReference type="ChEBI" id="CHEBI:61717"/>
        <label>1</label>
    </ligand>
    <ligandPart>
        <name>Fe</name>
        <dbReference type="ChEBI" id="CHEBI:18248"/>
    </ligandPart>
</feature>
<evidence type="ECO:0000256" key="6">
    <source>
        <dbReference type="ARBA" id="ARBA00022982"/>
    </source>
</evidence>
<feature type="chain" id="PRO_5019429651" evidence="10">
    <location>
        <begin position="21"/>
        <end position="213"/>
    </location>
</feature>
<dbReference type="OrthoDB" id="9773456at2"/>
<feature type="binding site" description="covalent" evidence="8">
    <location>
        <position position="43"/>
    </location>
    <ligand>
        <name>heme c</name>
        <dbReference type="ChEBI" id="CHEBI:61717"/>
        <label>1</label>
    </ligand>
</feature>
<evidence type="ECO:0000259" key="11">
    <source>
        <dbReference type="PROSITE" id="PS51007"/>
    </source>
</evidence>
<dbReference type="Proteomes" id="UP000286934">
    <property type="component" value="Unassembled WGS sequence"/>
</dbReference>
<dbReference type="GO" id="GO:0009055">
    <property type="term" value="F:electron transfer activity"/>
    <property type="evidence" value="ECO:0007669"/>
    <property type="project" value="InterPro"/>
</dbReference>
<dbReference type="InterPro" id="IPR024167">
    <property type="entry name" value="Cytochrome_c4-like"/>
</dbReference>
<dbReference type="InterPro" id="IPR009056">
    <property type="entry name" value="Cyt_c-like_dom"/>
</dbReference>
<dbReference type="EMBL" id="PIPP01000006">
    <property type="protein sequence ID" value="RUO35556.1"/>
    <property type="molecule type" value="Genomic_DNA"/>
</dbReference>
<feature type="signal peptide" evidence="10">
    <location>
        <begin position="1"/>
        <end position="20"/>
    </location>
</feature>
<evidence type="ECO:0000256" key="3">
    <source>
        <dbReference type="ARBA" id="ARBA00022617"/>
    </source>
</evidence>
<dbReference type="PIRSF" id="PIRSF000005">
    <property type="entry name" value="Cytochrome_c4"/>
    <property type="match status" value="1"/>
</dbReference>
<comment type="caution">
    <text evidence="12">The sequence shown here is derived from an EMBL/GenBank/DDBJ whole genome shotgun (WGS) entry which is preliminary data.</text>
</comment>
<gene>
    <name evidence="12" type="ORF">CWE13_11545</name>
</gene>
<keyword evidence="4 9" id="KW-0479">Metal-binding</keyword>
<dbReference type="PROSITE" id="PS51007">
    <property type="entry name" value="CYTC"/>
    <property type="match status" value="2"/>
</dbReference>
<reference evidence="13" key="1">
    <citation type="journal article" date="2018" name="Front. Microbiol.">
        <title>Genome-Based Analysis Reveals the Taxonomy and Diversity of the Family Idiomarinaceae.</title>
        <authorList>
            <person name="Liu Y."/>
            <person name="Lai Q."/>
            <person name="Shao Z."/>
        </authorList>
    </citation>
    <scope>NUCLEOTIDE SEQUENCE [LARGE SCALE GENOMIC DNA]</scope>
    <source>
        <strain evidence="13">AIS</strain>
    </source>
</reference>
<keyword evidence="13" id="KW-1185">Reference proteome</keyword>
<feature type="domain" description="Cytochrome c" evidence="11">
    <location>
        <begin position="28"/>
        <end position="113"/>
    </location>
</feature>
<dbReference type="AlphaFoldDB" id="A0A432WP37"/>
<evidence type="ECO:0000256" key="5">
    <source>
        <dbReference type="ARBA" id="ARBA00022764"/>
    </source>
</evidence>
<keyword evidence="10" id="KW-0732">Signal</keyword>
<feature type="domain" description="Cytochrome c" evidence="11">
    <location>
        <begin position="122"/>
        <end position="213"/>
    </location>
</feature>
<feature type="binding site" description="axial binding residue" evidence="9">
    <location>
        <position position="90"/>
    </location>
    <ligand>
        <name>heme c</name>
        <dbReference type="ChEBI" id="CHEBI:61717"/>
        <label>1</label>
    </ligand>
    <ligandPart>
        <name>Fe</name>
        <dbReference type="ChEBI" id="CHEBI:18248"/>
    </ligandPart>
</feature>
<dbReference type="RefSeq" id="WP_126808767.1">
    <property type="nucleotide sequence ID" value="NZ_PIPP01000006.1"/>
</dbReference>